<accession>A0A1G1W170</accession>
<name>A0A1G1W170_9BACT</name>
<feature type="transmembrane region" description="Helical" evidence="1">
    <location>
        <begin position="89"/>
        <end position="112"/>
    </location>
</feature>
<proteinExistence type="predicted"/>
<dbReference type="AlphaFoldDB" id="A0A1G1W170"/>
<reference evidence="2 3" key="1">
    <citation type="journal article" date="2016" name="Nat. Commun.">
        <title>Thousands of microbial genomes shed light on interconnected biogeochemical processes in an aquifer system.</title>
        <authorList>
            <person name="Anantharaman K."/>
            <person name="Brown C.T."/>
            <person name="Hug L.A."/>
            <person name="Sharon I."/>
            <person name="Castelle C.J."/>
            <person name="Probst A.J."/>
            <person name="Thomas B.C."/>
            <person name="Singh A."/>
            <person name="Wilkins M.J."/>
            <person name="Karaoz U."/>
            <person name="Brodie E.L."/>
            <person name="Williams K.H."/>
            <person name="Hubbard S.S."/>
            <person name="Banfield J.F."/>
        </authorList>
    </citation>
    <scope>NUCLEOTIDE SEQUENCE [LARGE SCALE GENOMIC DNA]</scope>
</reference>
<evidence type="ECO:0000313" key="3">
    <source>
        <dbReference type="Proteomes" id="UP000176299"/>
    </source>
</evidence>
<sequence>MKVEVLFIILLLIACLIQVSWVPIPIGLLAIFWLVFRKGTKYIILPALIFSLSLAILSDIPAWLVLLTTSFSLYLFILGKSSLPSRLPLIGGLVIASLVVWEALLIGLLRLFN</sequence>
<dbReference type="PROSITE" id="PS51257">
    <property type="entry name" value="PROKAR_LIPOPROTEIN"/>
    <property type="match status" value="1"/>
</dbReference>
<dbReference type="Proteomes" id="UP000176299">
    <property type="component" value="Unassembled WGS sequence"/>
</dbReference>
<dbReference type="EMBL" id="MHCN01000014">
    <property type="protein sequence ID" value="OGY21393.1"/>
    <property type="molecule type" value="Genomic_DNA"/>
</dbReference>
<dbReference type="STRING" id="1802591.A2113_04420"/>
<comment type="caution">
    <text evidence="2">The sequence shown here is derived from an EMBL/GenBank/DDBJ whole genome shotgun (WGS) entry which is preliminary data.</text>
</comment>
<keyword evidence="1" id="KW-1133">Transmembrane helix</keyword>
<keyword evidence="1" id="KW-0472">Membrane</keyword>
<evidence type="ECO:0000256" key="1">
    <source>
        <dbReference type="SAM" id="Phobius"/>
    </source>
</evidence>
<protein>
    <submittedName>
        <fullName evidence="2">Uncharacterized protein</fullName>
    </submittedName>
</protein>
<keyword evidence="1" id="KW-0812">Transmembrane</keyword>
<feature type="transmembrane region" description="Helical" evidence="1">
    <location>
        <begin position="6"/>
        <end position="36"/>
    </location>
</feature>
<organism evidence="2 3">
    <name type="scientific">Candidatus Woykebacteria bacterium GWA1_44_8</name>
    <dbReference type="NCBI Taxonomy" id="1802591"/>
    <lineage>
        <taxon>Bacteria</taxon>
        <taxon>Candidatus Woykeibacteriota</taxon>
    </lineage>
</organism>
<gene>
    <name evidence="2" type="ORF">A2113_04420</name>
</gene>
<feature type="transmembrane region" description="Helical" evidence="1">
    <location>
        <begin position="48"/>
        <end position="77"/>
    </location>
</feature>
<evidence type="ECO:0000313" key="2">
    <source>
        <dbReference type="EMBL" id="OGY21393.1"/>
    </source>
</evidence>